<reference evidence="1 2" key="2">
    <citation type="journal article" date="2022" name="Mol. Ecol. Resour.">
        <title>The genomes of chicory, endive, great burdock and yacon provide insights into Asteraceae paleo-polyploidization history and plant inulin production.</title>
        <authorList>
            <person name="Fan W."/>
            <person name="Wang S."/>
            <person name="Wang H."/>
            <person name="Wang A."/>
            <person name="Jiang F."/>
            <person name="Liu H."/>
            <person name="Zhao H."/>
            <person name="Xu D."/>
            <person name="Zhang Y."/>
        </authorList>
    </citation>
    <scope>NUCLEOTIDE SEQUENCE [LARGE SCALE GENOMIC DNA]</scope>
    <source>
        <strain evidence="2">cv. Punajuju</strain>
        <tissue evidence="1">Leaves</tissue>
    </source>
</reference>
<gene>
    <name evidence="1" type="ORF">L2E82_39219</name>
</gene>
<keyword evidence="2" id="KW-1185">Reference proteome</keyword>
<organism evidence="1 2">
    <name type="scientific">Cichorium intybus</name>
    <name type="common">Chicory</name>
    <dbReference type="NCBI Taxonomy" id="13427"/>
    <lineage>
        <taxon>Eukaryota</taxon>
        <taxon>Viridiplantae</taxon>
        <taxon>Streptophyta</taxon>
        <taxon>Embryophyta</taxon>
        <taxon>Tracheophyta</taxon>
        <taxon>Spermatophyta</taxon>
        <taxon>Magnoliopsida</taxon>
        <taxon>eudicotyledons</taxon>
        <taxon>Gunneridae</taxon>
        <taxon>Pentapetalae</taxon>
        <taxon>asterids</taxon>
        <taxon>campanulids</taxon>
        <taxon>Asterales</taxon>
        <taxon>Asteraceae</taxon>
        <taxon>Cichorioideae</taxon>
        <taxon>Cichorieae</taxon>
        <taxon>Cichoriinae</taxon>
        <taxon>Cichorium</taxon>
    </lineage>
</organism>
<evidence type="ECO:0000313" key="2">
    <source>
        <dbReference type="Proteomes" id="UP001055811"/>
    </source>
</evidence>
<dbReference type="Proteomes" id="UP001055811">
    <property type="component" value="Linkage Group LG07"/>
</dbReference>
<evidence type="ECO:0000313" key="1">
    <source>
        <dbReference type="EMBL" id="KAI3709457.1"/>
    </source>
</evidence>
<reference evidence="2" key="1">
    <citation type="journal article" date="2022" name="Mol. Ecol. Resour.">
        <title>The genomes of chicory, endive, great burdock and yacon provide insights into Asteraceae palaeo-polyploidization history and plant inulin production.</title>
        <authorList>
            <person name="Fan W."/>
            <person name="Wang S."/>
            <person name="Wang H."/>
            <person name="Wang A."/>
            <person name="Jiang F."/>
            <person name="Liu H."/>
            <person name="Zhao H."/>
            <person name="Xu D."/>
            <person name="Zhang Y."/>
        </authorList>
    </citation>
    <scope>NUCLEOTIDE SEQUENCE [LARGE SCALE GENOMIC DNA]</scope>
    <source>
        <strain evidence="2">cv. Punajuju</strain>
    </source>
</reference>
<proteinExistence type="predicted"/>
<name>A0ACB9AH35_CICIN</name>
<comment type="caution">
    <text evidence="1">The sequence shown here is derived from an EMBL/GenBank/DDBJ whole genome shotgun (WGS) entry which is preliminary data.</text>
</comment>
<sequence>MMMKMSKLILVSVALVWCLGEVVQGFTYDDKELETEQGKMAMFERWRSHHQMEEINEQKKNAQYNNFKNTLKLVHSTNKANKSYKLELNRFAGMNLEELQQHTGFKSPPGDCPKKQDEAKANRDGQPFMFRNFTDIPPKLDWRTKNAVGPVKNQQGCGSCYAFAGVEAVEGLHAVKNKQLVELSPKELVDCANVGGCNGGYFTACYEYIAKHGGLTTMKNYPYVPKVEPCNLQKEKDIAVEVHGYENMPSPGIEEDMYKVVANQPLACCMEWNENVSAYKEGIFDGDCGPKIQHAISVVGYDQTADGQKYWIIKNSWGEGWGEKGYMRLARDTGGEGRCKIAHWCAYPTLEDTGTKHKDEDIIVKGQKDL</sequence>
<accession>A0ACB9AH35</accession>
<dbReference type="EMBL" id="CM042015">
    <property type="protein sequence ID" value="KAI3709457.1"/>
    <property type="molecule type" value="Genomic_DNA"/>
</dbReference>
<protein>
    <submittedName>
        <fullName evidence="1">Uncharacterized protein</fullName>
    </submittedName>
</protein>